<dbReference type="Pfam" id="PF00015">
    <property type="entry name" value="MCPsignal"/>
    <property type="match status" value="1"/>
</dbReference>
<dbReference type="Proteomes" id="UP001232156">
    <property type="component" value="Unassembled WGS sequence"/>
</dbReference>
<dbReference type="Gene3D" id="1.10.287.950">
    <property type="entry name" value="Methyl-accepting chemotaxis protein"/>
    <property type="match status" value="1"/>
</dbReference>
<evidence type="ECO:0000313" key="7">
    <source>
        <dbReference type="Proteomes" id="UP001232156"/>
    </source>
</evidence>
<evidence type="ECO:0000256" key="3">
    <source>
        <dbReference type="PROSITE-ProRule" id="PRU00284"/>
    </source>
</evidence>
<evidence type="ECO:0000256" key="4">
    <source>
        <dbReference type="SAM" id="Phobius"/>
    </source>
</evidence>
<keyword evidence="3" id="KW-0807">Transducer</keyword>
<keyword evidence="7" id="KW-1185">Reference proteome</keyword>
<feature type="transmembrane region" description="Helical" evidence="4">
    <location>
        <begin position="183"/>
        <end position="204"/>
    </location>
</feature>
<keyword evidence="4" id="KW-1133">Transmembrane helix</keyword>
<dbReference type="SUPFAM" id="SSF58104">
    <property type="entry name" value="Methyl-accepting chemotaxis protein (MCP) signaling domain"/>
    <property type="match status" value="1"/>
</dbReference>
<feature type="transmembrane region" description="Helical" evidence="4">
    <location>
        <begin position="7"/>
        <end position="32"/>
    </location>
</feature>
<protein>
    <submittedName>
        <fullName evidence="6">Methyl-accepting chemotaxis protein</fullName>
    </submittedName>
</protein>
<dbReference type="SMART" id="SM00283">
    <property type="entry name" value="MA"/>
    <property type="match status" value="1"/>
</dbReference>
<comment type="caution">
    <text evidence="6">The sequence shown here is derived from an EMBL/GenBank/DDBJ whole genome shotgun (WGS) entry which is preliminary data.</text>
</comment>
<dbReference type="RefSeq" id="WP_347287630.1">
    <property type="nucleotide sequence ID" value="NZ_JAUZQE010000052.1"/>
</dbReference>
<name>A0ABU1D9J0_9BURK</name>
<dbReference type="EMBL" id="JAUZQE010000052">
    <property type="protein sequence ID" value="MDR4127075.1"/>
    <property type="molecule type" value="Genomic_DNA"/>
</dbReference>
<evidence type="ECO:0000256" key="1">
    <source>
        <dbReference type="ARBA" id="ARBA00022481"/>
    </source>
</evidence>
<comment type="similarity">
    <text evidence="2">Belongs to the methyl-accepting chemotaxis (MCP) protein family.</text>
</comment>
<reference evidence="6 7" key="1">
    <citation type="submission" date="2023-08" db="EMBL/GenBank/DDBJ databases">
        <title>Alcaligenaceae gen. nov., a novel taxon isolated from the sludge of Yixing Pesticide Factory.</title>
        <authorList>
            <person name="Ruan L."/>
        </authorList>
    </citation>
    <scope>NUCLEOTIDE SEQUENCE [LARGE SCALE GENOMIC DNA]</scope>
    <source>
        <strain evidence="6 7">LG-2</strain>
    </source>
</reference>
<dbReference type="PANTHER" id="PTHR43531">
    <property type="entry name" value="PROTEIN ICFG"/>
    <property type="match status" value="1"/>
</dbReference>
<gene>
    <name evidence="6" type="ORF">Q8947_13930</name>
</gene>
<dbReference type="InterPro" id="IPR004089">
    <property type="entry name" value="MCPsignal_dom"/>
</dbReference>
<keyword evidence="4" id="KW-0472">Membrane</keyword>
<dbReference type="CDD" id="cd11386">
    <property type="entry name" value="MCP_signal"/>
    <property type="match status" value="1"/>
</dbReference>
<organism evidence="6 7">
    <name type="scientific">Yanghanlia caeni</name>
    <dbReference type="NCBI Taxonomy" id="3064283"/>
    <lineage>
        <taxon>Bacteria</taxon>
        <taxon>Pseudomonadati</taxon>
        <taxon>Pseudomonadota</taxon>
        <taxon>Betaproteobacteria</taxon>
        <taxon>Burkholderiales</taxon>
        <taxon>Alcaligenaceae</taxon>
        <taxon>Yanghanlia</taxon>
    </lineage>
</organism>
<dbReference type="PROSITE" id="PS50111">
    <property type="entry name" value="CHEMOTAXIS_TRANSDUC_2"/>
    <property type="match status" value="1"/>
</dbReference>
<sequence>MRFNFNVRLLLCSVIPSVLFIIALGAALWGLLSTQKTFDRYIGTEQFITNSFTEMYAQSLQGGQALRNILLDPSNPRAYENLKAAQNRYENSFLELQKVTSGTALSATLGEIERLYRVLLEKRRLVLEASKNGSDNAVRLLNEEETPAWRAMRAQLLEQIEATRKTSAEVHAATSSHARQQTWLAGILALLAVAGAALLCWMLMRTVGRELGGDPAEVREALRRIAEGDLSASQVNAAQLRGLMAEMEQTRRNLNRLLAVVYESATEIDQASREVAAGGNDLAARTDLSASSLQETAAAMEQLAGTVEQTAGSARQADTLANAATDVAGQGGTIMAEVVSTMDEINAASDRMAEIVTTIDGLAFQTNILALNAAVEAARAGEQGRSFAVVAGEVRALAQRSAQAAREIRTLIEESVQKVHAGATLVTNARSTVADIVSSVQRVHAIIGEISVAASEQADGIGQINVAVGQLDQATQQNAAMVEQVAVATMNMKEHAGNLLRTVGAFKIDTEGLAAAPLAQLAAPSASADDVHESVSGLLPAPN</sequence>
<accession>A0ABU1D9J0</accession>
<evidence type="ECO:0000256" key="2">
    <source>
        <dbReference type="ARBA" id="ARBA00029447"/>
    </source>
</evidence>
<proteinExistence type="inferred from homology"/>
<evidence type="ECO:0000313" key="6">
    <source>
        <dbReference type="EMBL" id="MDR4127075.1"/>
    </source>
</evidence>
<dbReference type="InterPro" id="IPR051310">
    <property type="entry name" value="MCP_chemotaxis"/>
</dbReference>
<evidence type="ECO:0000259" key="5">
    <source>
        <dbReference type="PROSITE" id="PS50111"/>
    </source>
</evidence>
<keyword evidence="1" id="KW-0488">Methylation</keyword>
<feature type="domain" description="Methyl-accepting transducer" evidence="5">
    <location>
        <begin position="264"/>
        <end position="493"/>
    </location>
</feature>
<keyword evidence="4" id="KW-0812">Transmembrane</keyword>
<dbReference type="PANTHER" id="PTHR43531:SF14">
    <property type="entry name" value="METHYL-ACCEPTING CHEMOTAXIS PROTEIN I-RELATED"/>
    <property type="match status" value="1"/>
</dbReference>